<protein>
    <submittedName>
        <fullName evidence="1">Cryptococcal mannosyltransferase 1-domain-containing protein</fullName>
    </submittedName>
</protein>
<organism evidence="1 2">
    <name type="scientific">Echria macrotheca</name>
    <dbReference type="NCBI Taxonomy" id="438768"/>
    <lineage>
        <taxon>Eukaryota</taxon>
        <taxon>Fungi</taxon>
        <taxon>Dikarya</taxon>
        <taxon>Ascomycota</taxon>
        <taxon>Pezizomycotina</taxon>
        <taxon>Sordariomycetes</taxon>
        <taxon>Sordariomycetidae</taxon>
        <taxon>Sordariales</taxon>
        <taxon>Schizotheciaceae</taxon>
        <taxon>Echria</taxon>
    </lineage>
</organism>
<sequence length="482" mass="52186">MALMTRRKAVLLAQLAALFVVVLFLTSHFGVLPDLPVSFSAPSAPPKAHHIGFSVDDHDGTTRADDGDDWVSPIEVERFTNVSSLLPSILDPADTSIDRMTCPPLNATRYGYLRPTTGGPNTSGRPYQYVFVLNLRQTVGLLPRLLGSVVEAIRFLGPAHCALSIVEGNSDDGTLEVLRLLAEPLAAMGVPYWLITSPLKPAAGDRITKLALLRALAVEPVTGPLPAALRDATTLDADGKPEVPAPNTYWALPRAAANLTSLVGKLSPDATVIFANDVAACAEDLLELVHQRLAQGADMTCAMDWAHGDGDDVDFFYDVWIGRGIDGDLFFEIDPLTLLWAGATHLFPHEHVARARLAAGVPFQVFACWNGAVAFAAAPLEQGRVGFRWPKQDECYQGEVQLFCKDMWAAGSGKIAVVPSVNLQYTDADGRHIKKARGYVSDFALVGVDVGEQIGWRGPPEQVKCMPTFSNQKWLPWNESLV</sequence>
<dbReference type="Pfam" id="PF11735">
    <property type="entry name" value="CAP59_mtransfer"/>
    <property type="match status" value="1"/>
</dbReference>
<dbReference type="PANTHER" id="PTHR34144">
    <property type="entry name" value="CHROMOSOME 8, WHOLE GENOME SHOTGUN SEQUENCE"/>
    <property type="match status" value="1"/>
</dbReference>
<keyword evidence="1" id="KW-0328">Glycosyltransferase</keyword>
<name>A0AAJ0B5P6_9PEZI</name>
<dbReference type="InterPro" id="IPR021047">
    <property type="entry name" value="Mannosyltransferase_CMT1"/>
</dbReference>
<dbReference type="PANTHER" id="PTHR34144:SF5">
    <property type="entry name" value="ALPHA-1,3-MANNOSYLTRANSFERASE CMT1"/>
    <property type="match status" value="1"/>
</dbReference>
<accession>A0AAJ0B5P6</accession>
<dbReference type="AlphaFoldDB" id="A0AAJ0B5P6"/>
<dbReference type="EMBL" id="MU839840">
    <property type="protein sequence ID" value="KAK1752169.1"/>
    <property type="molecule type" value="Genomic_DNA"/>
</dbReference>
<comment type="caution">
    <text evidence="1">The sequence shown here is derived from an EMBL/GenBank/DDBJ whole genome shotgun (WGS) entry which is preliminary data.</text>
</comment>
<evidence type="ECO:0000313" key="2">
    <source>
        <dbReference type="Proteomes" id="UP001239445"/>
    </source>
</evidence>
<keyword evidence="2" id="KW-1185">Reference proteome</keyword>
<dbReference type="GO" id="GO:0016757">
    <property type="term" value="F:glycosyltransferase activity"/>
    <property type="evidence" value="ECO:0007669"/>
    <property type="project" value="UniProtKB-KW"/>
</dbReference>
<gene>
    <name evidence="1" type="ORF">QBC47DRAFT_425060</name>
</gene>
<proteinExistence type="predicted"/>
<evidence type="ECO:0000313" key="1">
    <source>
        <dbReference type="EMBL" id="KAK1752169.1"/>
    </source>
</evidence>
<reference evidence="1" key="1">
    <citation type="submission" date="2023-06" db="EMBL/GenBank/DDBJ databases">
        <title>Genome-scale phylogeny and comparative genomics of the fungal order Sordariales.</title>
        <authorList>
            <consortium name="Lawrence Berkeley National Laboratory"/>
            <person name="Hensen N."/>
            <person name="Bonometti L."/>
            <person name="Westerberg I."/>
            <person name="Brannstrom I.O."/>
            <person name="Guillou S."/>
            <person name="Cros-Aarteil S."/>
            <person name="Calhoun S."/>
            <person name="Haridas S."/>
            <person name="Kuo A."/>
            <person name="Mondo S."/>
            <person name="Pangilinan J."/>
            <person name="Riley R."/>
            <person name="Labutti K."/>
            <person name="Andreopoulos B."/>
            <person name="Lipzen A."/>
            <person name="Chen C."/>
            <person name="Yanf M."/>
            <person name="Daum C."/>
            <person name="Ng V."/>
            <person name="Clum A."/>
            <person name="Steindorff A."/>
            <person name="Ohm R."/>
            <person name="Martin F."/>
            <person name="Silar P."/>
            <person name="Natvig D."/>
            <person name="Lalanne C."/>
            <person name="Gautier V."/>
            <person name="Ament-Velasquez S.L."/>
            <person name="Kruys A."/>
            <person name="Hutchinson M.I."/>
            <person name="Powell A.J."/>
            <person name="Barry K."/>
            <person name="Miller A.N."/>
            <person name="Grigoriev I.V."/>
            <person name="Debuchy R."/>
            <person name="Gladieux P."/>
            <person name="Thoren M.H."/>
            <person name="Johannesson H."/>
        </authorList>
    </citation>
    <scope>NUCLEOTIDE SEQUENCE</scope>
    <source>
        <strain evidence="1">PSN4</strain>
    </source>
</reference>
<dbReference type="Proteomes" id="UP001239445">
    <property type="component" value="Unassembled WGS sequence"/>
</dbReference>
<keyword evidence="1" id="KW-0808">Transferase</keyword>